<protein>
    <submittedName>
        <fullName evidence="3">Outer membrane protein assembly factor BamB</fullName>
    </submittedName>
</protein>
<keyword evidence="2" id="KW-1133">Transmembrane helix</keyword>
<feature type="region of interest" description="Disordered" evidence="1">
    <location>
        <begin position="1"/>
        <end position="44"/>
    </location>
</feature>
<dbReference type="Proteomes" id="UP000757540">
    <property type="component" value="Unassembled WGS sequence"/>
</dbReference>
<keyword evidence="2" id="KW-0812">Transmembrane</keyword>
<dbReference type="RefSeq" id="WP_171784680.1">
    <property type="nucleotide sequence ID" value="NZ_BAAAML010000003.1"/>
</dbReference>
<dbReference type="Gene3D" id="2.130.10.10">
    <property type="entry name" value="YVTN repeat-like/Quinoprotein amine dehydrogenase"/>
    <property type="match status" value="1"/>
</dbReference>
<keyword evidence="4" id="KW-1185">Reference proteome</keyword>
<name>A0ABX2A6E9_9MICO</name>
<feature type="compositionally biased region" description="Low complexity" evidence="1">
    <location>
        <begin position="33"/>
        <end position="42"/>
    </location>
</feature>
<dbReference type="EMBL" id="JABEZU010000004">
    <property type="protein sequence ID" value="NOV98444.1"/>
    <property type="molecule type" value="Genomic_DNA"/>
</dbReference>
<evidence type="ECO:0000313" key="3">
    <source>
        <dbReference type="EMBL" id="NOV98444.1"/>
    </source>
</evidence>
<organism evidence="3 4">
    <name type="scientific">Isoptericola halotolerans</name>
    <dbReference type="NCBI Taxonomy" id="300560"/>
    <lineage>
        <taxon>Bacteria</taxon>
        <taxon>Bacillati</taxon>
        <taxon>Actinomycetota</taxon>
        <taxon>Actinomycetes</taxon>
        <taxon>Micrococcales</taxon>
        <taxon>Promicromonosporaceae</taxon>
        <taxon>Isoptericola</taxon>
    </lineage>
</organism>
<evidence type="ECO:0000313" key="4">
    <source>
        <dbReference type="Proteomes" id="UP000757540"/>
    </source>
</evidence>
<dbReference type="InterPro" id="IPR011047">
    <property type="entry name" value="Quinoprotein_ADH-like_sf"/>
</dbReference>
<evidence type="ECO:0000256" key="1">
    <source>
        <dbReference type="SAM" id="MobiDB-lite"/>
    </source>
</evidence>
<feature type="transmembrane region" description="Helical" evidence="2">
    <location>
        <begin position="68"/>
        <end position="88"/>
    </location>
</feature>
<sequence>MGRRRRAPEGAYTFDLVPDDGTEAGGSPAARSVPAAEAEPTEVAPPPGPGVLALVWRRWRRLSRRTRFGAVVAVVALLTAVVVVDGVVDRQRSAELRAAAGGVLDLGVPPAERWRLEDGEVGVRTPGGLVAVAGGVAAVHRQGELLGIDLTTGQRRWTVDLFDRSVTCGPGLAFWGETVELTPTTQVVCVGQAVSGDVMVTTVDPDGTVLGHRVVDGEHDVVLPGPDGTVLAASWVGDAEDVDVELRGDPMTNLTVVGDIEDGYDLEVRAEDAATGAERWSQVVAFGPVLDSSQCVRWTTAGRNAELDRRGDVEHMVSGRLVGFSGCGVLAYFTPDGERLDLTALDGAGGDDVRRVRPLADGGFAVSAGAWGRSAWEFQVLDAEGVHRYTVEGRLLDPRATDGRADDRRLVVSGGETHAVGPDGERVWSATVAATSYLARTGQTAVVLDERDRVVGLDLGTGAVRWVRGDLLEPYAALAGARGGQVQSAFTDGSVVALVVPTYTDTQVVSRWQAIDGSTGETLWVTDLPEDGWGVDMAVEGHLLRWWPAGLSGFS</sequence>
<evidence type="ECO:0000256" key="2">
    <source>
        <dbReference type="SAM" id="Phobius"/>
    </source>
</evidence>
<dbReference type="InterPro" id="IPR015943">
    <property type="entry name" value="WD40/YVTN_repeat-like_dom_sf"/>
</dbReference>
<accession>A0ABX2A6E9</accession>
<reference evidence="3 4" key="1">
    <citation type="submission" date="2020-05" db="EMBL/GenBank/DDBJ databases">
        <title>Genomic Encyclopedia of Type Strains, Phase III (KMG-III): the genomes of soil and plant-associated and newly described type strains.</title>
        <authorList>
            <person name="Whitman W."/>
        </authorList>
    </citation>
    <scope>NUCLEOTIDE SEQUENCE [LARGE SCALE GENOMIC DNA]</scope>
    <source>
        <strain evidence="3 4">KCTC 19046</strain>
    </source>
</reference>
<proteinExistence type="predicted"/>
<keyword evidence="2" id="KW-0472">Membrane</keyword>
<gene>
    <name evidence="3" type="ORF">HDG69_003039</name>
</gene>
<dbReference type="SUPFAM" id="SSF50998">
    <property type="entry name" value="Quinoprotein alcohol dehydrogenase-like"/>
    <property type="match status" value="1"/>
</dbReference>
<comment type="caution">
    <text evidence="3">The sequence shown here is derived from an EMBL/GenBank/DDBJ whole genome shotgun (WGS) entry which is preliminary data.</text>
</comment>